<feature type="repeat" description="PPR" evidence="3">
    <location>
        <begin position="528"/>
        <end position="562"/>
    </location>
</feature>
<evidence type="ECO:0000256" key="3">
    <source>
        <dbReference type="PROSITE-ProRule" id="PRU00708"/>
    </source>
</evidence>
<keyword evidence="1" id="KW-0677">Repeat</keyword>
<feature type="repeat" description="PPR" evidence="3">
    <location>
        <begin position="86"/>
        <end position="120"/>
    </location>
</feature>
<gene>
    <name evidence="4" type="primary">PCMP-E16_2</name>
    <name evidence="4" type="ORF">CK203_037337</name>
</gene>
<dbReference type="PROSITE" id="PS51375">
    <property type="entry name" value="PPR"/>
    <property type="match status" value="7"/>
</dbReference>
<dbReference type="InterPro" id="IPR002885">
    <property type="entry name" value="PPR_rpt"/>
</dbReference>
<dbReference type="EMBL" id="QGNW01000259">
    <property type="protein sequence ID" value="RVW80934.1"/>
    <property type="molecule type" value="Genomic_DNA"/>
</dbReference>
<evidence type="ECO:0000256" key="2">
    <source>
        <dbReference type="ARBA" id="ARBA00061659"/>
    </source>
</evidence>
<dbReference type="FunFam" id="1.25.40.10:FF:000212">
    <property type="entry name" value="Pentatricopeptide repeat-containing protein At2g03380, mitochondrial"/>
    <property type="match status" value="1"/>
</dbReference>
<feature type="repeat" description="PPR" evidence="3">
    <location>
        <begin position="258"/>
        <end position="292"/>
    </location>
</feature>
<dbReference type="NCBIfam" id="TIGR00756">
    <property type="entry name" value="PPR"/>
    <property type="match status" value="9"/>
</dbReference>
<feature type="repeat" description="PPR" evidence="3">
    <location>
        <begin position="188"/>
        <end position="222"/>
    </location>
</feature>
<dbReference type="GO" id="GO:0009451">
    <property type="term" value="P:RNA modification"/>
    <property type="evidence" value="ECO:0007669"/>
    <property type="project" value="InterPro"/>
</dbReference>
<sequence length="676" mass="75688">MDGPSQALSKSKHLLTATARYQSLLQRCTSRKSIPNTKQIHAHTITLGLLSSPYSHHLLSSLAAAYAMCGCAPHARKLFDELRNPSLFSWNAMIRMYTNSGLSYDALGLFVQMLASGRRWPDNYTYPFVIKACGDYLLPEMGALIHARTVMSGFDSDAFVQNSLMAMYMNCGEMEVARRVFDLMRERTLVSWNTMINGYFKNGSVKEALMVFDWMIGKGIEPDCATVVSVLPVCSYLKELEVGKRVHALVEVKNLGEDISVWNSLLDMYAKCGNMDEAQMIFYEMDKRDVVSWTTMMNGYILNGDARSALLLCQMMQFESVKPNFVTLASVLSACANLYSLKHGRCLHGWAIRQKLESEVIVETALIDMYAKCNNVNLSFRVFSKTSKQRTAPWNAIISGCIHNGLSRKAIELFKQMLMEAVDPNDATLNSLLPAYAFLTDLQQARNMHGYLIRSGFLSRIEVATILIDIYSKCGSLESAHNIFNGIPKKDKDIITWSAIIAGYGMHGHGETAISLFDQMVQSGVKPNEITFTSILHACSHAGLVDEGLGLFKFMLEDNQMSLRTDHYTCVIDLLGRAGRLEEAYELIRTMAFRPNHAVWGALLGSCVIHENVELGEVAAKWLFELEPGNTGNYVLLANIYSAVGRWRDAEHVRLMMNNIGLRKTPAHSLIEVRNI</sequence>
<comment type="caution">
    <text evidence="4">The sequence shown here is derived from an EMBL/GenBank/DDBJ whole genome shotgun (WGS) entry which is preliminary data.</text>
</comment>
<dbReference type="FunFam" id="1.25.40.10:FF:001320">
    <property type="entry name" value="Pentatricopeptide repeat-containing protein At5g39350"/>
    <property type="match status" value="1"/>
</dbReference>
<dbReference type="InterPro" id="IPR011990">
    <property type="entry name" value="TPR-like_helical_dom_sf"/>
</dbReference>
<feature type="repeat" description="PPR" evidence="3">
    <location>
        <begin position="493"/>
        <end position="527"/>
    </location>
</feature>
<dbReference type="FunFam" id="1.25.40.10:FF:001571">
    <property type="entry name" value="Pentatricopeptide repeat-containing protein, chloroplastic"/>
    <property type="match status" value="1"/>
</dbReference>
<dbReference type="AlphaFoldDB" id="A0A438H8R2"/>
<name>A0A438H8R2_VITVI</name>
<dbReference type="PANTHER" id="PTHR47926">
    <property type="entry name" value="PENTATRICOPEPTIDE REPEAT-CONTAINING PROTEIN"/>
    <property type="match status" value="1"/>
</dbReference>
<accession>A0A438H8R2</accession>
<comment type="similarity">
    <text evidence="2">Belongs to the PPR family. PCMP-E subfamily.</text>
</comment>
<dbReference type="Pfam" id="PF20431">
    <property type="entry name" value="E_motif"/>
    <property type="match status" value="1"/>
</dbReference>
<dbReference type="Pfam" id="PF13041">
    <property type="entry name" value="PPR_2"/>
    <property type="match status" value="4"/>
</dbReference>
<evidence type="ECO:0000313" key="4">
    <source>
        <dbReference type="EMBL" id="RVW80934.1"/>
    </source>
</evidence>
<dbReference type="FunFam" id="1.25.40.10:FF:000436">
    <property type="entry name" value="Pentatricopeptide repeat-containing protein At5g39350 family"/>
    <property type="match status" value="1"/>
</dbReference>
<proteinExistence type="inferred from homology"/>
<organism evidence="4 5">
    <name type="scientific">Vitis vinifera</name>
    <name type="common">Grape</name>
    <dbReference type="NCBI Taxonomy" id="29760"/>
    <lineage>
        <taxon>Eukaryota</taxon>
        <taxon>Viridiplantae</taxon>
        <taxon>Streptophyta</taxon>
        <taxon>Embryophyta</taxon>
        <taxon>Tracheophyta</taxon>
        <taxon>Spermatophyta</taxon>
        <taxon>Magnoliopsida</taxon>
        <taxon>eudicotyledons</taxon>
        <taxon>Gunneridae</taxon>
        <taxon>Pentapetalae</taxon>
        <taxon>rosids</taxon>
        <taxon>Vitales</taxon>
        <taxon>Vitaceae</taxon>
        <taxon>Viteae</taxon>
        <taxon>Vitis</taxon>
    </lineage>
</organism>
<dbReference type="GO" id="GO:0003723">
    <property type="term" value="F:RNA binding"/>
    <property type="evidence" value="ECO:0007669"/>
    <property type="project" value="InterPro"/>
</dbReference>
<evidence type="ECO:0000256" key="1">
    <source>
        <dbReference type="ARBA" id="ARBA00022737"/>
    </source>
</evidence>
<evidence type="ECO:0000313" key="5">
    <source>
        <dbReference type="Proteomes" id="UP000288805"/>
    </source>
</evidence>
<protein>
    <submittedName>
        <fullName evidence="4">Pentatricopeptide repeat-containing protein</fullName>
    </submittedName>
</protein>
<dbReference type="FunFam" id="1.25.40.10:FF:000954">
    <property type="entry name" value="LOW protein: PPR containing-like protein"/>
    <property type="match status" value="1"/>
</dbReference>
<dbReference type="Proteomes" id="UP000288805">
    <property type="component" value="Unassembled WGS sequence"/>
</dbReference>
<dbReference type="InterPro" id="IPR046848">
    <property type="entry name" value="E_motif"/>
</dbReference>
<feature type="repeat" description="PPR" evidence="3">
    <location>
        <begin position="390"/>
        <end position="424"/>
    </location>
</feature>
<dbReference type="PANTHER" id="PTHR47926:SF493">
    <property type="entry name" value="PENTATRICOPEPTIDE REPEAT-CONTAINING PROTEIN"/>
    <property type="match status" value="1"/>
</dbReference>
<dbReference type="InterPro" id="IPR046960">
    <property type="entry name" value="PPR_At4g14850-like_plant"/>
</dbReference>
<reference evidence="4 5" key="1">
    <citation type="journal article" date="2018" name="PLoS Genet.">
        <title>Population sequencing reveals clonal diversity and ancestral inbreeding in the grapevine cultivar Chardonnay.</title>
        <authorList>
            <person name="Roach M.J."/>
            <person name="Johnson D.L."/>
            <person name="Bohlmann J."/>
            <person name="van Vuuren H.J."/>
            <person name="Jones S.J."/>
            <person name="Pretorius I.S."/>
            <person name="Schmidt S.A."/>
            <person name="Borneman A.R."/>
        </authorList>
    </citation>
    <scope>NUCLEOTIDE SEQUENCE [LARGE SCALE GENOMIC DNA]</scope>
    <source>
        <strain evidence="5">cv. Chardonnay</strain>
        <tissue evidence="4">Leaf</tissue>
    </source>
</reference>
<dbReference type="Gene3D" id="1.25.40.10">
    <property type="entry name" value="Tetratricopeptide repeat domain"/>
    <property type="match status" value="4"/>
</dbReference>
<feature type="repeat" description="PPR" evidence="3">
    <location>
        <begin position="157"/>
        <end position="187"/>
    </location>
</feature>
<dbReference type="Pfam" id="PF01535">
    <property type="entry name" value="PPR"/>
    <property type="match status" value="4"/>
</dbReference>